<evidence type="ECO:0000313" key="2">
    <source>
        <dbReference type="EMBL" id="SFV60950.1"/>
    </source>
</evidence>
<sequence length="67" mass="8260">MKHLFKELYGAGIIFFYYIKWFIFIGLPILYYGLDYKQNVIMDILWVYCFALITKDFIMRVVLKKKY</sequence>
<dbReference type="AlphaFoldDB" id="A0A1W1C511"/>
<keyword evidence="1" id="KW-0472">Membrane</keyword>
<evidence type="ECO:0000256" key="1">
    <source>
        <dbReference type="SAM" id="Phobius"/>
    </source>
</evidence>
<keyword evidence="1" id="KW-0812">Transmembrane</keyword>
<keyword evidence="1" id="KW-1133">Transmembrane helix</keyword>
<feature type="transmembrane region" description="Helical" evidence="1">
    <location>
        <begin position="12"/>
        <end position="32"/>
    </location>
</feature>
<gene>
    <name evidence="2" type="ORF">MNB_SV-12-1172</name>
</gene>
<organism evidence="2">
    <name type="scientific">hydrothermal vent metagenome</name>
    <dbReference type="NCBI Taxonomy" id="652676"/>
    <lineage>
        <taxon>unclassified sequences</taxon>
        <taxon>metagenomes</taxon>
        <taxon>ecological metagenomes</taxon>
    </lineage>
</organism>
<proteinExistence type="predicted"/>
<protein>
    <submittedName>
        <fullName evidence="2">Uncharacterized protein</fullName>
    </submittedName>
</protein>
<accession>A0A1W1C511</accession>
<dbReference type="EMBL" id="FPHE01000103">
    <property type="protein sequence ID" value="SFV60950.1"/>
    <property type="molecule type" value="Genomic_DNA"/>
</dbReference>
<reference evidence="2" key="1">
    <citation type="submission" date="2016-10" db="EMBL/GenBank/DDBJ databases">
        <authorList>
            <person name="de Groot N.N."/>
        </authorList>
    </citation>
    <scope>NUCLEOTIDE SEQUENCE</scope>
</reference>
<name>A0A1W1C511_9ZZZZ</name>
<feature type="transmembrane region" description="Helical" evidence="1">
    <location>
        <begin position="44"/>
        <end position="63"/>
    </location>
</feature>